<sequence>MLTTAYLYAVLLQVLFLRTVISVPATLVERSLHDKRAVPPVTFSDFLAGVVVDAPSSDKITVVTSRVVVPEPMLPFDSTGQHGVAAYVGITGVGCTNKLLAGMTFGVSSPGTVTVRGEAQHYIPFEARSLITLLSAFYSWSPDFSGFIHFTNEEMPISPGDTLELTLTMGTIATDPNVANIRIFNAVLNKAVVKTISSPVARTCVPTRAEWIIEDFVSGGVMVPLADFGTITFFDTSATTGAGVLLQPSDLNSKILFDMKKNNQILTHTSVSTWTNTVDSSVTCEAQLSEQI</sequence>
<dbReference type="InterPro" id="IPR000250">
    <property type="entry name" value="Peptidase_G1"/>
</dbReference>
<evidence type="ECO:0000256" key="1">
    <source>
        <dbReference type="PIRSR" id="PIRSR600250-50"/>
    </source>
</evidence>
<dbReference type="SUPFAM" id="SSF49899">
    <property type="entry name" value="Concanavalin A-like lectins/glucanases"/>
    <property type="match status" value="1"/>
</dbReference>
<keyword evidence="4" id="KW-1185">Reference proteome</keyword>
<protein>
    <submittedName>
        <fullName evidence="3">Uncharacterized protein</fullName>
    </submittedName>
</protein>
<evidence type="ECO:0000256" key="2">
    <source>
        <dbReference type="SAM" id="SignalP"/>
    </source>
</evidence>
<dbReference type="InterPro" id="IPR038656">
    <property type="entry name" value="Peptidase_G1_sf"/>
</dbReference>
<dbReference type="GO" id="GO:0070007">
    <property type="term" value="F:glutamic-type endopeptidase activity"/>
    <property type="evidence" value="ECO:0007669"/>
    <property type="project" value="InterPro"/>
</dbReference>
<dbReference type="EMBL" id="JAACJM010000141">
    <property type="protein sequence ID" value="KAF5343381.1"/>
    <property type="molecule type" value="Genomic_DNA"/>
</dbReference>
<keyword evidence="2" id="KW-0732">Signal</keyword>
<dbReference type="InterPro" id="IPR013320">
    <property type="entry name" value="ConA-like_dom_sf"/>
</dbReference>
<accession>A0A8H5CM19</accession>
<feature type="active site" description="Proton acceptor" evidence="1">
    <location>
        <position position="214"/>
    </location>
</feature>
<dbReference type="Proteomes" id="UP000559256">
    <property type="component" value="Unassembled WGS sequence"/>
</dbReference>
<evidence type="ECO:0000313" key="3">
    <source>
        <dbReference type="EMBL" id="KAF5343381.1"/>
    </source>
</evidence>
<evidence type="ECO:0000313" key="4">
    <source>
        <dbReference type="Proteomes" id="UP000559256"/>
    </source>
</evidence>
<comment type="caution">
    <text evidence="3">The sequence shown here is derived from an EMBL/GenBank/DDBJ whole genome shotgun (WGS) entry which is preliminary data.</text>
</comment>
<dbReference type="PANTHER" id="PTHR37536">
    <property type="entry name" value="PUTATIVE (AFU_ORTHOLOGUE AFUA_3G02970)-RELATED"/>
    <property type="match status" value="1"/>
</dbReference>
<organism evidence="3 4">
    <name type="scientific">Tetrapyrgos nigripes</name>
    <dbReference type="NCBI Taxonomy" id="182062"/>
    <lineage>
        <taxon>Eukaryota</taxon>
        <taxon>Fungi</taxon>
        <taxon>Dikarya</taxon>
        <taxon>Basidiomycota</taxon>
        <taxon>Agaricomycotina</taxon>
        <taxon>Agaricomycetes</taxon>
        <taxon>Agaricomycetidae</taxon>
        <taxon>Agaricales</taxon>
        <taxon>Marasmiineae</taxon>
        <taxon>Marasmiaceae</taxon>
        <taxon>Tetrapyrgos</taxon>
    </lineage>
</organism>
<reference evidence="3 4" key="1">
    <citation type="journal article" date="2020" name="ISME J.">
        <title>Uncovering the hidden diversity of litter-decomposition mechanisms in mushroom-forming fungi.</title>
        <authorList>
            <person name="Floudas D."/>
            <person name="Bentzer J."/>
            <person name="Ahren D."/>
            <person name="Johansson T."/>
            <person name="Persson P."/>
            <person name="Tunlid A."/>
        </authorList>
    </citation>
    <scope>NUCLEOTIDE SEQUENCE [LARGE SCALE GENOMIC DNA]</scope>
    <source>
        <strain evidence="3 4">CBS 291.85</strain>
    </source>
</reference>
<dbReference type="Gene3D" id="2.60.120.700">
    <property type="entry name" value="Peptidase G1"/>
    <property type="match status" value="1"/>
</dbReference>
<name>A0A8H5CM19_9AGAR</name>
<dbReference type="AlphaFoldDB" id="A0A8H5CM19"/>
<dbReference type="GO" id="GO:0006508">
    <property type="term" value="P:proteolysis"/>
    <property type="evidence" value="ECO:0007669"/>
    <property type="project" value="InterPro"/>
</dbReference>
<dbReference type="CDD" id="cd13426">
    <property type="entry name" value="Peptidase_G1"/>
    <property type="match status" value="1"/>
</dbReference>
<dbReference type="Pfam" id="PF01828">
    <property type="entry name" value="Peptidase_A4"/>
    <property type="match status" value="1"/>
</dbReference>
<gene>
    <name evidence="3" type="ORF">D9758_015619</name>
</gene>
<dbReference type="PANTHER" id="PTHR37536:SF1">
    <property type="entry name" value="ASPERGILLOPEPSIN, PUTAITVE (AFU_ORTHOLOGUE AFUA_7G01200)"/>
    <property type="match status" value="1"/>
</dbReference>
<dbReference type="OrthoDB" id="3254669at2759"/>
<feature type="signal peptide" evidence="2">
    <location>
        <begin position="1"/>
        <end position="22"/>
    </location>
</feature>
<proteinExistence type="predicted"/>
<feature type="chain" id="PRO_5034604089" evidence="2">
    <location>
        <begin position="23"/>
        <end position="292"/>
    </location>
</feature>